<sequence>MAYFPHIRMKANDCPMLAFVIPNFSTSFISESFARKANLLGNIDRSNCRSIGGGQLLGWVTDVQVRIDELNLQFVHRFGVMPDKHLVKFCAKKFDMLLGLDLLGGLALGMHYGELAIIHDNKMAKWLTEEEIEREMEDTY</sequence>
<name>A0ABD2HQ09_HETSC</name>
<gene>
    <name evidence="1" type="ORF">niasHS_015624</name>
</gene>
<protein>
    <submittedName>
        <fullName evidence="1">Uncharacterized protein</fullName>
    </submittedName>
</protein>
<dbReference type="EMBL" id="JBICCN010000422">
    <property type="protein sequence ID" value="KAL3069889.1"/>
    <property type="molecule type" value="Genomic_DNA"/>
</dbReference>
<comment type="caution">
    <text evidence="1">The sequence shown here is derived from an EMBL/GenBank/DDBJ whole genome shotgun (WGS) entry which is preliminary data.</text>
</comment>
<keyword evidence="2" id="KW-1185">Reference proteome</keyword>
<dbReference type="Gene3D" id="2.40.70.10">
    <property type="entry name" value="Acid Proteases"/>
    <property type="match status" value="1"/>
</dbReference>
<organism evidence="1 2">
    <name type="scientific">Heterodera schachtii</name>
    <name type="common">Sugarbeet cyst nematode worm</name>
    <name type="synonym">Tylenchus schachtii</name>
    <dbReference type="NCBI Taxonomy" id="97005"/>
    <lineage>
        <taxon>Eukaryota</taxon>
        <taxon>Metazoa</taxon>
        <taxon>Ecdysozoa</taxon>
        <taxon>Nematoda</taxon>
        <taxon>Chromadorea</taxon>
        <taxon>Rhabditida</taxon>
        <taxon>Tylenchina</taxon>
        <taxon>Tylenchomorpha</taxon>
        <taxon>Tylenchoidea</taxon>
        <taxon>Heteroderidae</taxon>
        <taxon>Heteroderinae</taxon>
        <taxon>Heterodera</taxon>
    </lineage>
</organism>
<evidence type="ECO:0000313" key="2">
    <source>
        <dbReference type="Proteomes" id="UP001620645"/>
    </source>
</evidence>
<reference evidence="1 2" key="1">
    <citation type="submission" date="2024-10" db="EMBL/GenBank/DDBJ databases">
        <authorList>
            <person name="Kim D."/>
        </authorList>
    </citation>
    <scope>NUCLEOTIDE SEQUENCE [LARGE SCALE GENOMIC DNA]</scope>
    <source>
        <strain evidence="1">Taebaek</strain>
    </source>
</reference>
<dbReference type="Proteomes" id="UP001620645">
    <property type="component" value="Unassembled WGS sequence"/>
</dbReference>
<proteinExistence type="predicted"/>
<dbReference type="AlphaFoldDB" id="A0ABD2HQ09"/>
<evidence type="ECO:0000313" key="1">
    <source>
        <dbReference type="EMBL" id="KAL3069889.1"/>
    </source>
</evidence>
<accession>A0ABD2HQ09</accession>
<dbReference type="InterPro" id="IPR021109">
    <property type="entry name" value="Peptidase_aspartic_dom_sf"/>
</dbReference>